<proteinExistence type="predicted"/>
<dbReference type="EMBL" id="CP060696">
    <property type="protein sequence ID" value="QNO19252.1"/>
    <property type="molecule type" value="Genomic_DNA"/>
</dbReference>
<dbReference type="RefSeq" id="WP_212508321.1">
    <property type="nucleotide sequence ID" value="NZ_CP060696.1"/>
</dbReference>
<keyword evidence="3" id="KW-1185">Reference proteome</keyword>
<evidence type="ECO:0000313" key="2">
    <source>
        <dbReference type="EMBL" id="QNO19252.1"/>
    </source>
</evidence>
<feature type="region of interest" description="Disordered" evidence="1">
    <location>
        <begin position="78"/>
        <end position="118"/>
    </location>
</feature>
<protein>
    <submittedName>
        <fullName evidence="2">Uncharacterized protein</fullName>
    </submittedName>
</protein>
<name>A0A7G9WKP0_9FIRM</name>
<feature type="compositionally biased region" description="Low complexity" evidence="1">
    <location>
        <begin position="80"/>
        <end position="112"/>
    </location>
</feature>
<reference evidence="2 3" key="1">
    <citation type="submission" date="2020-08" db="EMBL/GenBank/DDBJ databases">
        <authorList>
            <person name="Ren C."/>
            <person name="Gu Y."/>
            <person name="Xu Y."/>
        </authorList>
    </citation>
    <scope>NUCLEOTIDE SEQUENCE [LARGE SCALE GENOMIC DNA]</scope>
    <source>
        <strain evidence="2 3">LBM18003</strain>
    </source>
</reference>
<dbReference type="AlphaFoldDB" id="A0A7G9WKP0"/>
<dbReference type="KEGG" id="caml:H6X83_06530"/>
<evidence type="ECO:0000313" key="3">
    <source>
        <dbReference type="Proteomes" id="UP000516046"/>
    </source>
</evidence>
<dbReference type="Proteomes" id="UP000516046">
    <property type="component" value="Chromosome"/>
</dbReference>
<organism evidence="2 3">
    <name type="scientific">Caproicibacterium amylolyticum</name>
    <dbReference type="NCBI Taxonomy" id="2766537"/>
    <lineage>
        <taxon>Bacteria</taxon>
        <taxon>Bacillati</taxon>
        <taxon>Bacillota</taxon>
        <taxon>Clostridia</taxon>
        <taxon>Eubacteriales</taxon>
        <taxon>Oscillospiraceae</taxon>
        <taxon>Caproicibacterium</taxon>
    </lineage>
</organism>
<accession>A0A7G9WKP0</accession>
<gene>
    <name evidence="2" type="ORF">H6X83_06530</name>
</gene>
<sequence length="118" mass="12400">MQEGNKLLWKVRIIICLLVLTAGLILRFAVGGGTYQSAKVWYQQQLKNSVQPSLSLENIQKQCHDFLASGASIVTPQFGSSQGTAPSSSSQSKANSSKAAASAESKAPQSAAVSSNKS</sequence>
<evidence type="ECO:0000256" key="1">
    <source>
        <dbReference type="SAM" id="MobiDB-lite"/>
    </source>
</evidence>